<organism evidence="11 12">
    <name type="scientific">Effusibacillus lacus</name>
    <dbReference type="NCBI Taxonomy" id="1348429"/>
    <lineage>
        <taxon>Bacteria</taxon>
        <taxon>Bacillati</taxon>
        <taxon>Bacillota</taxon>
        <taxon>Bacilli</taxon>
        <taxon>Bacillales</taxon>
        <taxon>Alicyclobacillaceae</taxon>
        <taxon>Effusibacillus</taxon>
    </lineage>
</organism>
<keyword evidence="4 9" id="KW-0489">Methyltransferase</keyword>
<dbReference type="Pfam" id="PF00590">
    <property type="entry name" value="TP_methylase"/>
    <property type="match status" value="1"/>
</dbReference>
<evidence type="ECO:0000313" key="12">
    <source>
        <dbReference type="Proteomes" id="UP000217785"/>
    </source>
</evidence>
<evidence type="ECO:0000259" key="10">
    <source>
        <dbReference type="Pfam" id="PF00590"/>
    </source>
</evidence>
<dbReference type="OrthoDB" id="9815856at2"/>
<name>A0A292YQ37_9BACL</name>
<keyword evidence="5 9" id="KW-0808">Transferase</keyword>
<dbReference type="InterPro" id="IPR014776">
    <property type="entry name" value="4pyrrole_Mease_sub2"/>
</dbReference>
<dbReference type="RefSeq" id="WP_096182745.1">
    <property type="nucleotide sequence ID" value="NZ_BDUF01000076.1"/>
</dbReference>
<dbReference type="InterPro" id="IPR003043">
    <property type="entry name" value="Uropor_MeTrfase_CS"/>
</dbReference>
<dbReference type="GO" id="GO:0004851">
    <property type="term" value="F:uroporphyrin-III C-methyltransferase activity"/>
    <property type="evidence" value="ECO:0007669"/>
    <property type="project" value="UniProtKB-EC"/>
</dbReference>
<dbReference type="InterPro" id="IPR014777">
    <property type="entry name" value="4pyrrole_Mease_sub1"/>
</dbReference>
<sequence length="256" mass="27125">MGKGKVYLTGAGPGDPKLITLKGLETIKCAEVLIYDRLVAPDLLEYASPDAELVYAGKLPENHTLRQEEINQLLVLHALQGKTVTRLKGGDPFVFGRGGEEAVVLAEHGIEYEIVPGVTSAVAVPAYAGIPVTYRGVASAFSVIAGFENCDKPGTSIDWARYASPGETLIILMGIGNLPSITGNLMAHGRPADTPAALVRWGTYTHQETLFGTLGDIAGKAAAVQFQNPAVIVVGEVVNLHEKIAWFQKGVPAVQI</sequence>
<comment type="caution">
    <text evidence="11">The sequence shown here is derived from an EMBL/GenBank/DDBJ whole genome shotgun (WGS) entry which is preliminary data.</text>
</comment>
<gene>
    <name evidence="11" type="ORF">EFBL_2679</name>
</gene>
<evidence type="ECO:0000256" key="8">
    <source>
        <dbReference type="ARBA" id="ARBA00079776"/>
    </source>
</evidence>
<evidence type="ECO:0000256" key="2">
    <source>
        <dbReference type="ARBA" id="ARBA00012162"/>
    </source>
</evidence>
<dbReference type="NCBIfam" id="NF004790">
    <property type="entry name" value="PRK06136.1"/>
    <property type="match status" value="1"/>
</dbReference>
<dbReference type="NCBIfam" id="TIGR01469">
    <property type="entry name" value="cobA_cysG_Cterm"/>
    <property type="match status" value="1"/>
</dbReference>
<keyword evidence="7" id="KW-0627">Porphyrin biosynthesis</keyword>
<evidence type="ECO:0000256" key="3">
    <source>
        <dbReference type="ARBA" id="ARBA00018323"/>
    </source>
</evidence>
<dbReference type="Proteomes" id="UP000217785">
    <property type="component" value="Unassembled WGS sequence"/>
</dbReference>
<evidence type="ECO:0000256" key="4">
    <source>
        <dbReference type="ARBA" id="ARBA00022603"/>
    </source>
</evidence>
<evidence type="ECO:0000256" key="7">
    <source>
        <dbReference type="ARBA" id="ARBA00023244"/>
    </source>
</evidence>
<dbReference type="InterPro" id="IPR050161">
    <property type="entry name" value="Siro_Cobalamin_biosynth"/>
</dbReference>
<dbReference type="InterPro" id="IPR006366">
    <property type="entry name" value="CobA/CysG_C"/>
</dbReference>
<feature type="domain" description="Tetrapyrrole methylase" evidence="10">
    <location>
        <begin position="5"/>
        <end position="217"/>
    </location>
</feature>
<protein>
    <recommendedName>
        <fullName evidence="3">Uroporphyrinogen-III C-methyltransferase</fullName>
        <ecNumber evidence="2">2.1.1.107</ecNumber>
    </recommendedName>
    <alternativeName>
        <fullName evidence="8">Uroporphyrinogen III methylase</fullName>
    </alternativeName>
</protein>
<dbReference type="GO" id="GO:0032259">
    <property type="term" value="P:methylation"/>
    <property type="evidence" value="ECO:0007669"/>
    <property type="project" value="UniProtKB-KW"/>
</dbReference>
<keyword evidence="6" id="KW-0949">S-adenosyl-L-methionine</keyword>
<dbReference type="AlphaFoldDB" id="A0A292YQ37"/>
<dbReference type="SUPFAM" id="SSF53790">
    <property type="entry name" value="Tetrapyrrole methylase"/>
    <property type="match status" value="1"/>
</dbReference>
<dbReference type="InterPro" id="IPR035996">
    <property type="entry name" value="4pyrrol_Methylase_sf"/>
</dbReference>
<dbReference type="CDD" id="cd11642">
    <property type="entry name" value="SUMT"/>
    <property type="match status" value="1"/>
</dbReference>
<dbReference type="GO" id="GO:0019354">
    <property type="term" value="P:siroheme biosynthetic process"/>
    <property type="evidence" value="ECO:0007669"/>
    <property type="project" value="InterPro"/>
</dbReference>
<proteinExistence type="inferred from homology"/>
<evidence type="ECO:0000313" key="11">
    <source>
        <dbReference type="EMBL" id="GAX91019.1"/>
    </source>
</evidence>
<dbReference type="EC" id="2.1.1.107" evidence="2"/>
<dbReference type="Gene3D" id="3.40.1010.10">
    <property type="entry name" value="Cobalt-precorrin-4 Transmethylase, Domain 1"/>
    <property type="match status" value="1"/>
</dbReference>
<evidence type="ECO:0000256" key="5">
    <source>
        <dbReference type="ARBA" id="ARBA00022679"/>
    </source>
</evidence>
<dbReference type="FunFam" id="3.30.950.10:FF:000001">
    <property type="entry name" value="Siroheme synthase"/>
    <property type="match status" value="1"/>
</dbReference>
<evidence type="ECO:0000256" key="1">
    <source>
        <dbReference type="ARBA" id="ARBA00005879"/>
    </source>
</evidence>
<dbReference type="PROSITE" id="PS00840">
    <property type="entry name" value="SUMT_2"/>
    <property type="match status" value="1"/>
</dbReference>
<accession>A0A292YQ37</accession>
<evidence type="ECO:0000256" key="6">
    <source>
        <dbReference type="ARBA" id="ARBA00022691"/>
    </source>
</evidence>
<dbReference type="FunFam" id="3.40.1010.10:FF:000001">
    <property type="entry name" value="Siroheme synthase"/>
    <property type="match status" value="1"/>
</dbReference>
<dbReference type="PANTHER" id="PTHR45790">
    <property type="entry name" value="SIROHEME SYNTHASE-RELATED"/>
    <property type="match status" value="1"/>
</dbReference>
<keyword evidence="12" id="KW-1185">Reference proteome</keyword>
<dbReference type="InterPro" id="IPR000878">
    <property type="entry name" value="4pyrrol_Mease"/>
</dbReference>
<dbReference type="PANTHER" id="PTHR45790:SF3">
    <property type="entry name" value="S-ADENOSYL-L-METHIONINE-DEPENDENT UROPORPHYRINOGEN III METHYLTRANSFERASE, CHLOROPLASTIC"/>
    <property type="match status" value="1"/>
</dbReference>
<dbReference type="EMBL" id="BDUF01000076">
    <property type="protein sequence ID" value="GAX91019.1"/>
    <property type="molecule type" value="Genomic_DNA"/>
</dbReference>
<evidence type="ECO:0000256" key="9">
    <source>
        <dbReference type="RuleBase" id="RU003960"/>
    </source>
</evidence>
<comment type="similarity">
    <text evidence="1 9">Belongs to the precorrin methyltransferase family.</text>
</comment>
<dbReference type="Gene3D" id="3.30.950.10">
    <property type="entry name" value="Methyltransferase, Cobalt-precorrin-4 Transmethylase, Domain 2"/>
    <property type="match status" value="1"/>
</dbReference>
<reference evidence="12" key="1">
    <citation type="submission" date="2017-07" db="EMBL/GenBank/DDBJ databases">
        <title>Draft genome sequence of Effusibacillus lacus strain skLN1.</title>
        <authorList>
            <person name="Watanabe M."/>
            <person name="Kojima H."/>
            <person name="Fukui M."/>
        </authorList>
    </citation>
    <scope>NUCLEOTIDE SEQUENCE [LARGE SCALE GENOMIC DNA]</scope>
    <source>
        <strain evidence="12">skLN1</strain>
    </source>
</reference>